<reference evidence="4 5" key="1">
    <citation type="submission" date="2021-03" db="EMBL/GenBank/DDBJ databases">
        <title>Succinivibrio sp. nov. isolated from feces of cow.</title>
        <authorList>
            <person name="Choi J.-Y."/>
        </authorList>
    </citation>
    <scope>NUCLEOTIDE SEQUENCE [LARGE SCALE GENOMIC DNA]</scope>
    <source>
        <strain evidence="4 5">AGMB01872</strain>
    </source>
</reference>
<dbReference type="PROSITE" id="PS01318">
    <property type="entry name" value="TSAA_1"/>
    <property type="match status" value="1"/>
</dbReference>
<dbReference type="Pfam" id="PF18389">
    <property type="entry name" value="TrmO_C"/>
    <property type="match status" value="1"/>
</dbReference>
<evidence type="ECO:0000256" key="1">
    <source>
        <dbReference type="ARBA" id="ARBA00022691"/>
    </source>
</evidence>
<keyword evidence="1" id="KW-0949">S-adenosyl-L-methionine</keyword>
<dbReference type="InterPro" id="IPR036414">
    <property type="entry name" value="YaeB_N_sf"/>
</dbReference>
<dbReference type="Gene3D" id="2.40.30.70">
    <property type="entry name" value="YaeB-like"/>
    <property type="match status" value="1"/>
</dbReference>
<dbReference type="CDD" id="cd09281">
    <property type="entry name" value="UPF0066"/>
    <property type="match status" value="1"/>
</dbReference>
<comment type="similarity">
    <text evidence="2">Belongs to the tRNA methyltransferase O family.</text>
</comment>
<accession>A0ABS7DIE7</accession>
<evidence type="ECO:0000259" key="3">
    <source>
        <dbReference type="PROSITE" id="PS51668"/>
    </source>
</evidence>
<dbReference type="SUPFAM" id="SSF118196">
    <property type="entry name" value="YaeB-like"/>
    <property type="match status" value="1"/>
</dbReference>
<proteinExistence type="inferred from homology"/>
<evidence type="ECO:0000313" key="5">
    <source>
        <dbReference type="Proteomes" id="UP000731465"/>
    </source>
</evidence>
<feature type="domain" description="TsaA-like" evidence="3">
    <location>
        <begin position="12"/>
        <end position="153"/>
    </location>
</feature>
<gene>
    <name evidence="4" type="primary">tsaA</name>
    <name evidence="4" type="ORF">J5V48_09125</name>
</gene>
<dbReference type="EMBL" id="JAGFNY010000046">
    <property type="protein sequence ID" value="MBW7571053.1"/>
    <property type="molecule type" value="Genomic_DNA"/>
</dbReference>
<dbReference type="PANTHER" id="PTHR12818:SF0">
    <property type="entry name" value="TRNA (ADENINE(37)-N6)-METHYLTRANSFERASE"/>
    <property type="match status" value="1"/>
</dbReference>
<protein>
    <submittedName>
        <fullName evidence="4">tRNA (N6-threonylcarbamoyladenosine(37)-N6)-methyltransferase TrmO</fullName>
    </submittedName>
</protein>
<dbReference type="InterPro" id="IPR023368">
    <property type="entry name" value="UPF0066_cons_site"/>
</dbReference>
<sequence length="244" mass="27270">MTNSTDDMGVLVKPIGVIRTPFADKFAVPRQPGLAPHAKAVIEFYPPYDDEQAFVGIDGFSHLHILFVFDRIDYTKFRARVRPPRLGGNISMGVFATRSPFRPNRIGLSVVKINKVIREKGKVKIEVSGADLVDSTPILDIKPYIPFVDSIESAKGGFASTKPKCLNVQFSDCALEFLKNENSVDLKAVEEILSQDPRPAYKDIHDKKEYSATLYGFIFRFTVDGDILCVNSVMKNGDEHEEEV</sequence>
<evidence type="ECO:0000256" key="2">
    <source>
        <dbReference type="ARBA" id="ARBA00033753"/>
    </source>
</evidence>
<dbReference type="Proteomes" id="UP000731465">
    <property type="component" value="Unassembled WGS sequence"/>
</dbReference>
<dbReference type="PANTHER" id="PTHR12818">
    <property type="entry name" value="TRNA (ADENINE(37)-N6)-METHYLTRANSFERASE"/>
    <property type="match status" value="1"/>
</dbReference>
<dbReference type="Gene3D" id="3.30.2310.10">
    <property type="entry name" value="YaeB-like"/>
    <property type="match status" value="1"/>
</dbReference>
<keyword evidence="5" id="KW-1185">Reference proteome</keyword>
<dbReference type="InterPro" id="IPR040372">
    <property type="entry name" value="YaeB-like"/>
</dbReference>
<organism evidence="4 5">
    <name type="scientific">Succinivibrio faecicola</name>
    <dbReference type="NCBI Taxonomy" id="2820300"/>
    <lineage>
        <taxon>Bacteria</taxon>
        <taxon>Pseudomonadati</taxon>
        <taxon>Pseudomonadota</taxon>
        <taxon>Gammaproteobacteria</taxon>
        <taxon>Aeromonadales</taxon>
        <taxon>Succinivibrionaceae</taxon>
        <taxon>Succinivibrio</taxon>
    </lineage>
</organism>
<comment type="caution">
    <text evidence="4">The sequence shown here is derived from an EMBL/GenBank/DDBJ whole genome shotgun (WGS) entry which is preliminary data.</text>
</comment>
<name>A0ABS7DIE7_9GAMM</name>
<dbReference type="PROSITE" id="PS51668">
    <property type="entry name" value="TSAA_2"/>
    <property type="match status" value="1"/>
</dbReference>
<dbReference type="InterPro" id="IPR023370">
    <property type="entry name" value="TrmO-like_N"/>
</dbReference>
<dbReference type="InterPro" id="IPR041369">
    <property type="entry name" value="TrmO_C"/>
</dbReference>
<dbReference type="RefSeq" id="WP_219938276.1">
    <property type="nucleotide sequence ID" value="NZ_JAGFNY010000046.1"/>
</dbReference>
<dbReference type="InterPro" id="IPR036413">
    <property type="entry name" value="YaeB-like_sf"/>
</dbReference>
<evidence type="ECO:0000313" key="4">
    <source>
        <dbReference type="EMBL" id="MBW7571053.1"/>
    </source>
</evidence>
<dbReference type="NCBIfam" id="TIGR00104">
    <property type="entry name" value="tRNA_TsaA"/>
    <property type="match status" value="1"/>
</dbReference>
<dbReference type="Pfam" id="PF01980">
    <property type="entry name" value="TrmO_N"/>
    <property type="match status" value="1"/>
</dbReference>